<keyword evidence="3" id="KW-1003">Cell membrane</keyword>
<reference evidence="10 11" key="1">
    <citation type="submission" date="2015-03" db="EMBL/GenBank/DDBJ databases">
        <authorList>
            <person name="Hassan Y.I."/>
            <person name="Lepp D."/>
            <person name="Zhou T."/>
        </authorList>
    </citation>
    <scope>NUCLEOTIDE SEQUENCE [LARGE SCALE GENOMIC DNA]</scope>
    <source>
        <strain evidence="10 11">GH2-10</strain>
    </source>
</reference>
<evidence type="ECO:0000256" key="8">
    <source>
        <dbReference type="ARBA" id="ARBA00023136"/>
    </source>
</evidence>
<comment type="caution">
    <text evidence="10">The sequence shown here is derived from an EMBL/GenBank/DDBJ whole genome shotgun (WGS) entry which is preliminary data.</text>
</comment>
<keyword evidence="6" id="KW-0067">ATP-binding</keyword>
<comment type="similarity">
    <text evidence="1">Belongs to the ABC transporter superfamily.</text>
</comment>
<proteinExistence type="inferred from homology"/>
<keyword evidence="4" id="KW-0997">Cell inner membrane</keyword>
<feature type="domain" description="ABC transporter" evidence="9">
    <location>
        <begin position="2"/>
        <end position="212"/>
    </location>
</feature>
<keyword evidence="2" id="KW-0813">Transport</keyword>
<dbReference type="InterPro" id="IPR003439">
    <property type="entry name" value="ABC_transporter-like_ATP-bd"/>
</dbReference>
<keyword evidence="7" id="KW-1278">Translocase</keyword>
<evidence type="ECO:0000256" key="1">
    <source>
        <dbReference type="ARBA" id="ARBA00005417"/>
    </source>
</evidence>
<evidence type="ECO:0000313" key="10">
    <source>
        <dbReference type="EMBL" id="KKB76004.1"/>
    </source>
</evidence>
<dbReference type="GO" id="GO:0016887">
    <property type="term" value="F:ATP hydrolysis activity"/>
    <property type="evidence" value="ECO:0007669"/>
    <property type="project" value="InterPro"/>
</dbReference>
<evidence type="ECO:0000313" key="11">
    <source>
        <dbReference type="Proteomes" id="UP000033514"/>
    </source>
</evidence>
<dbReference type="EMBL" id="LAJG01000048">
    <property type="protein sequence ID" value="KKB76004.1"/>
    <property type="molecule type" value="Genomic_DNA"/>
</dbReference>
<evidence type="ECO:0000256" key="7">
    <source>
        <dbReference type="ARBA" id="ARBA00022967"/>
    </source>
</evidence>
<name>A0A0F5L1B7_9HYPH</name>
<dbReference type="SUPFAM" id="SSF52540">
    <property type="entry name" value="P-loop containing nucleoside triphosphate hydrolases"/>
    <property type="match status" value="1"/>
</dbReference>
<dbReference type="PROSITE" id="PS00211">
    <property type="entry name" value="ABC_TRANSPORTER_1"/>
    <property type="match status" value="1"/>
</dbReference>
<evidence type="ECO:0000256" key="5">
    <source>
        <dbReference type="ARBA" id="ARBA00022741"/>
    </source>
</evidence>
<dbReference type="PANTHER" id="PTHR42781">
    <property type="entry name" value="SPERMIDINE/PUTRESCINE IMPORT ATP-BINDING PROTEIN POTA"/>
    <property type="match status" value="1"/>
</dbReference>
<dbReference type="PANTHER" id="PTHR42781:SF1">
    <property type="entry name" value="THIAMINE IMPORT ATP-BINDING PROTEIN THIQ"/>
    <property type="match status" value="1"/>
</dbReference>
<dbReference type="Proteomes" id="UP000033514">
    <property type="component" value="Unassembled WGS sequence"/>
</dbReference>
<dbReference type="PATRIC" id="fig|361041.3.peg.3406"/>
<evidence type="ECO:0000256" key="2">
    <source>
        <dbReference type="ARBA" id="ARBA00022448"/>
    </source>
</evidence>
<evidence type="ECO:0000256" key="6">
    <source>
        <dbReference type="ARBA" id="ARBA00022840"/>
    </source>
</evidence>
<dbReference type="InterPro" id="IPR003593">
    <property type="entry name" value="AAA+_ATPase"/>
</dbReference>
<dbReference type="STRING" id="361041.VW35_19950"/>
<dbReference type="Gene3D" id="3.40.50.300">
    <property type="entry name" value="P-loop containing nucleotide triphosphate hydrolases"/>
    <property type="match status" value="1"/>
</dbReference>
<dbReference type="InterPro" id="IPR050093">
    <property type="entry name" value="ABC_SmlMolc_Importer"/>
</dbReference>
<evidence type="ECO:0000256" key="3">
    <source>
        <dbReference type="ARBA" id="ARBA00022475"/>
    </source>
</evidence>
<dbReference type="GO" id="GO:0005524">
    <property type="term" value="F:ATP binding"/>
    <property type="evidence" value="ECO:0007669"/>
    <property type="project" value="UniProtKB-KW"/>
</dbReference>
<dbReference type="InterPro" id="IPR017871">
    <property type="entry name" value="ABC_transporter-like_CS"/>
</dbReference>
<evidence type="ECO:0000256" key="4">
    <source>
        <dbReference type="ARBA" id="ARBA00022519"/>
    </source>
</evidence>
<dbReference type="Pfam" id="PF00005">
    <property type="entry name" value="ABC_tran"/>
    <property type="match status" value="1"/>
</dbReference>
<dbReference type="SMART" id="SM00382">
    <property type="entry name" value="AAA"/>
    <property type="match status" value="1"/>
</dbReference>
<dbReference type="InterPro" id="IPR027417">
    <property type="entry name" value="P-loop_NTPase"/>
</dbReference>
<keyword evidence="11" id="KW-1185">Reference proteome</keyword>
<accession>A0A0F5L1B7</accession>
<protein>
    <recommendedName>
        <fullName evidence="9">ABC transporter domain-containing protein</fullName>
    </recommendedName>
</protein>
<keyword evidence="5" id="KW-0547">Nucleotide-binding</keyword>
<gene>
    <name evidence="10" type="ORF">VW35_19950</name>
</gene>
<evidence type="ECO:0000259" key="9">
    <source>
        <dbReference type="PROSITE" id="PS50893"/>
    </source>
</evidence>
<sequence>MLEAEHLVFAHPGQSTSYDFSFTAEPGEVTAISGPSGSGKSTLFDLVAGFLKPESGTLALDGQNLIHMLPETRPVSLLLQADNLFDHLSAEDNVALGLSRGTHKAEARRRIADVLRQMGLSALAHQRAATLSGGQKQRVALARTLLRDRPVLLLDEPFSALDDDTRRSIRTLVRDLTVRQCWHTILVSHHADDIAALASRRYQLKDGVLASA</sequence>
<dbReference type="RefSeq" id="WP_046144816.1">
    <property type="nucleotide sequence ID" value="NZ_LAJG01000048.1"/>
</dbReference>
<keyword evidence="8" id="KW-0472">Membrane</keyword>
<dbReference type="PROSITE" id="PS50893">
    <property type="entry name" value="ABC_TRANSPORTER_2"/>
    <property type="match status" value="1"/>
</dbReference>
<dbReference type="AlphaFoldDB" id="A0A0F5L1B7"/>
<organism evidence="10 11">
    <name type="scientific">Devosia soli</name>
    <dbReference type="NCBI Taxonomy" id="361041"/>
    <lineage>
        <taxon>Bacteria</taxon>
        <taxon>Pseudomonadati</taxon>
        <taxon>Pseudomonadota</taxon>
        <taxon>Alphaproteobacteria</taxon>
        <taxon>Hyphomicrobiales</taxon>
        <taxon>Devosiaceae</taxon>
        <taxon>Devosia</taxon>
    </lineage>
</organism>